<dbReference type="RefSeq" id="XP_044678734.1">
    <property type="nucleotide sequence ID" value="XM_044825817.1"/>
</dbReference>
<feature type="compositionally biased region" description="Acidic residues" evidence="1">
    <location>
        <begin position="222"/>
        <end position="245"/>
    </location>
</feature>
<accession>A0A9P8DD27</accession>
<name>A0A9P8DD27_9HYPO</name>
<feature type="compositionally biased region" description="Acidic residues" evidence="1">
    <location>
        <begin position="291"/>
        <end position="320"/>
    </location>
</feature>
<protein>
    <submittedName>
        <fullName evidence="2">Uncharacterized protein</fullName>
    </submittedName>
</protein>
<sequence length="340" mass="38834">MADPKSNTTPATAIDVAGEDDIMILSDDPVDSLTVDDLPTGVLKDANKQAATQIIEIFKEKAPSMPREVRDKILSLLKEGIFHHNTSSLTEPSYHPLAEKMWDKQVRGPFWLSITYEYWFILVGIYGLERLERSAVGAGIRSSIERRYGGDIGTDLTWRNHPVDQGLHARHLLTELAVKVSECQKTVDQLQRTADQQQKTIQKLADQQQGLTGHDQRASQIAEDDDPMETFAGYDEDEGEDDDEMEKLTRRYLFGEEDEDDDPMETFAGYDEDEGEDDDEMEKLTRRYLFGEEDEDDDPMETFAGYDEDEGEDDEDEDEKDNWATQYEDDDEEGNPFAFE</sequence>
<evidence type="ECO:0000313" key="3">
    <source>
        <dbReference type="Proteomes" id="UP000827133"/>
    </source>
</evidence>
<dbReference type="AlphaFoldDB" id="A0A9P8DD27"/>
<feature type="region of interest" description="Disordered" evidence="1">
    <location>
        <begin position="204"/>
        <end position="340"/>
    </location>
</feature>
<gene>
    <name evidence="2" type="ORF">J7337_008194</name>
</gene>
<dbReference type="GeneID" id="68316050"/>
<keyword evidence="3" id="KW-1185">Reference proteome</keyword>
<organism evidence="2 3">
    <name type="scientific">Fusarium musae</name>
    <dbReference type="NCBI Taxonomy" id="1042133"/>
    <lineage>
        <taxon>Eukaryota</taxon>
        <taxon>Fungi</taxon>
        <taxon>Dikarya</taxon>
        <taxon>Ascomycota</taxon>
        <taxon>Pezizomycotina</taxon>
        <taxon>Sordariomycetes</taxon>
        <taxon>Hypocreomycetidae</taxon>
        <taxon>Hypocreales</taxon>
        <taxon>Nectriaceae</taxon>
        <taxon>Fusarium</taxon>
    </lineage>
</organism>
<dbReference type="Proteomes" id="UP000827133">
    <property type="component" value="Unassembled WGS sequence"/>
</dbReference>
<evidence type="ECO:0000256" key="1">
    <source>
        <dbReference type="SAM" id="MobiDB-lite"/>
    </source>
</evidence>
<evidence type="ECO:0000313" key="2">
    <source>
        <dbReference type="EMBL" id="KAG9499734.1"/>
    </source>
</evidence>
<dbReference type="EMBL" id="JAHBCI010000006">
    <property type="protein sequence ID" value="KAG9499734.1"/>
    <property type="molecule type" value="Genomic_DNA"/>
</dbReference>
<proteinExistence type="predicted"/>
<dbReference type="KEGG" id="fmu:J7337_008194"/>
<reference evidence="2" key="1">
    <citation type="journal article" date="2021" name="Mol. Plant Microbe Interact.">
        <title>Telomere to telomere genome assembly of Fusarium musae F31, causal agent of crown rot disease of banana.</title>
        <authorList>
            <person name="Degradi L."/>
            <person name="Tava V."/>
            <person name="Kunova A."/>
            <person name="Cortesi P."/>
            <person name="Saracchi M."/>
            <person name="Pasquali M."/>
        </authorList>
    </citation>
    <scope>NUCLEOTIDE SEQUENCE</scope>
    <source>
        <strain evidence="2">F31</strain>
    </source>
</reference>
<comment type="caution">
    <text evidence="2">The sequence shown here is derived from an EMBL/GenBank/DDBJ whole genome shotgun (WGS) entry which is preliminary data.</text>
</comment>
<feature type="compositionally biased region" description="Acidic residues" evidence="1">
    <location>
        <begin position="255"/>
        <end position="281"/>
    </location>
</feature>